<keyword evidence="8" id="KW-1185">Reference proteome</keyword>
<dbReference type="EMBL" id="BRXW01000316">
    <property type="protein sequence ID" value="GMI18009.1"/>
    <property type="molecule type" value="Genomic_DNA"/>
</dbReference>
<feature type="domain" description="MYND-type" evidence="5">
    <location>
        <begin position="33"/>
        <end position="62"/>
    </location>
</feature>
<evidence type="ECO:0000313" key="7">
    <source>
        <dbReference type="EMBL" id="GMI18009.1"/>
    </source>
</evidence>
<feature type="domain" description="Mitochondrial splicing suppressor 51-like C-terminal" evidence="6">
    <location>
        <begin position="122"/>
        <end position="313"/>
    </location>
</feature>
<evidence type="ECO:0000256" key="2">
    <source>
        <dbReference type="ARBA" id="ARBA00022771"/>
    </source>
</evidence>
<name>A0A9W7FS44_9STRA</name>
<keyword evidence="1" id="KW-0479">Metal-binding</keyword>
<keyword evidence="3" id="KW-0862">Zinc</keyword>
<protein>
    <recommendedName>
        <fullName evidence="9">MYND-type domain-containing protein</fullName>
    </recommendedName>
</protein>
<evidence type="ECO:0008006" key="9">
    <source>
        <dbReference type="Google" id="ProtNLM"/>
    </source>
</evidence>
<feature type="region of interest" description="Disordered" evidence="4">
    <location>
        <begin position="341"/>
        <end position="385"/>
    </location>
</feature>
<feature type="compositionally biased region" description="Acidic residues" evidence="4">
    <location>
        <begin position="348"/>
        <end position="358"/>
    </location>
</feature>
<dbReference type="Gene3D" id="6.10.140.2220">
    <property type="match status" value="1"/>
</dbReference>
<sequence length="385" mass="41658">MVDFLPFQSSIISDLLGSLLEQDPELCPGINCCMVCGAPSKQTCPACNSVHYCSDKCMEADLNNLSDDEEEAQGHTPAVCKLLSSCSSPDKDSCRSELESYPSTLSNLLLSHPSFEPILFSSSSSSSRKAFQVHVVGAEKGSELWTEEGSFGACGWREAYAEALDEVCEVAGIKSFELVFVGLNLEEKGVERLSNKVSACCINSKYEDLKPSNFVKTTPDLLTLFNAGFTCPDYDWAGTLQSVLSNAIGTIPFFATSNSELENLNDVEWLDSNGFCSFDLDGDRAGGDGVGGNENEDLVEAFFGENPFKGSRVRQSGILANDLYVKSSFLFGGTLRLPRRNKKRKEEEVNDDDFDGDDFVGGGGGGGVGEQKKKKKKSKINSALI</sequence>
<organism evidence="7 8">
    <name type="scientific">Triparma laevis f. longispina</name>
    <dbReference type="NCBI Taxonomy" id="1714387"/>
    <lineage>
        <taxon>Eukaryota</taxon>
        <taxon>Sar</taxon>
        <taxon>Stramenopiles</taxon>
        <taxon>Ochrophyta</taxon>
        <taxon>Bolidophyceae</taxon>
        <taxon>Parmales</taxon>
        <taxon>Triparmaceae</taxon>
        <taxon>Triparma</taxon>
    </lineage>
</organism>
<evidence type="ECO:0000259" key="6">
    <source>
        <dbReference type="Pfam" id="PF20179"/>
    </source>
</evidence>
<proteinExistence type="predicted"/>
<dbReference type="InterPro" id="IPR046824">
    <property type="entry name" value="Mss51-like_C"/>
</dbReference>
<evidence type="ECO:0000256" key="4">
    <source>
        <dbReference type="SAM" id="MobiDB-lite"/>
    </source>
</evidence>
<dbReference type="OrthoDB" id="194537at2759"/>
<accession>A0A9W7FS44</accession>
<dbReference type="SUPFAM" id="SSF144232">
    <property type="entry name" value="HIT/MYND zinc finger-like"/>
    <property type="match status" value="1"/>
</dbReference>
<dbReference type="PANTHER" id="PTHR28069:SF2">
    <property type="entry name" value="GH20023P"/>
    <property type="match status" value="1"/>
</dbReference>
<evidence type="ECO:0000256" key="3">
    <source>
        <dbReference type="ARBA" id="ARBA00022833"/>
    </source>
</evidence>
<dbReference type="PANTHER" id="PTHR28069">
    <property type="entry name" value="GH20023P"/>
    <property type="match status" value="1"/>
</dbReference>
<gene>
    <name evidence="7" type="ORF">TrLO_g14544</name>
</gene>
<evidence type="ECO:0000256" key="1">
    <source>
        <dbReference type="ARBA" id="ARBA00022723"/>
    </source>
</evidence>
<evidence type="ECO:0000313" key="8">
    <source>
        <dbReference type="Proteomes" id="UP001165122"/>
    </source>
</evidence>
<keyword evidence="2" id="KW-0863">Zinc-finger</keyword>
<dbReference type="GO" id="GO:0008270">
    <property type="term" value="F:zinc ion binding"/>
    <property type="evidence" value="ECO:0007669"/>
    <property type="project" value="UniProtKB-KW"/>
</dbReference>
<reference evidence="8" key="1">
    <citation type="journal article" date="2023" name="Commun. Biol.">
        <title>Genome analysis of Parmales, the sister group of diatoms, reveals the evolutionary specialization of diatoms from phago-mixotrophs to photoautotrophs.</title>
        <authorList>
            <person name="Ban H."/>
            <person name="Sato S."/>
            <person name="Yoshikawa S."/>
            <person name="Yamada K."/>
            <person name="Nakamura Y."/>
            <person name="Ichinomiya M."/>
            <person name="Sato N."/>
            <person name="Blanc-Mathieu R."/>
            <person name="Endo H."/>
            <person name="Kuwata A."/>
            <person name="Ogata H."/>
        </authorList>
    </citation>
    <scope>NUCLEOTIDE SEQUENCE [LARGE SCALE GENOMIC DNA]</scope>
    <source>
        <strain evidence="8">NIES 3700</strain>
    </source>
</reference>
<dbReference type="Pfam" id="PF20179">
    <property type="entry name" value="MSS51_C"/>
    <property type="match status" value="1"/>
</dbReference>
<comment type="caution">
    <text evidence="7">The sequence shown here is derived from an EMBL/GenBank/DDBJ whole genome shotgun (WGS) entry which is preliminary data.</text>
</comment>
<dbReference type="AlphaFoldDB" id="A0A9W7FS44"/>
<dbReference type="Pfam" id="PF01753">
    <property type="entry name" value="zf-MYND"/>
    <property type="match status" value="1"/>
</dbReference>
<feature type="compositionally biased region" description="Gly residues" evidence="4">
    <location>
        <begin position="359"/>
        <end position="369"/>
    </location>
</feature>
<dbReference type="Proteomes" id="UP001165122">
    <property type="component" value="Unassembled WGS sequence"/>
</dbReference>
<evidence type="ECO:0000259" key="5">
    <source>
        <dbReference type="Pfam" id="PF01753"/>
    </source>
</evidence>
<dbReference type="InterPro" id="IPR002893">
    <property type="entry name" value="Znf_MYND"/>
</dbReference>